<organism evidence="1 2">
    <name type="scientific">Streptomyces filamentosus NRRL 15998</name>
    <dbReference type="NCBI Taxonomy" id="457431"/>
    <lineage>
        <taxon>Bacteria</taxon>
        <taxon>Bacillati</taxon>
        <taxon>Actinomycetota</taxon>
        <taxon>Actinomycetes</taxon>
        <taxon>Kitasatosporales</taxon>
        <taxon>Streptomycetaceae</taxon>
        <taxon>Streptomyces</taxon>
    </lineage>
</organism>
<dbReference type="SUPFAM" id="SSF51735">
    <property type="entry name" value="NAD(P)-binding Rossmann-fold domains"/>
    <property type="match status" value="1"/>
</dbReference>
<dbReference type="Proteomes" id="UP000003986">
    <property type="component" value="Unassembled WGS sequence"/>
</dbReference>
<proteinExistence type="predicted"/>
<evidence type="ECO:0000313" key="2">
    <source>
        <dbReference type="Proteomes" id="UP000003986"/>
    </source>
</evidence>
<dbReference type="EMBL" id="DS999644">
    <property type="protein sequence ID" value="EFE75672.2"/>
    <property type="molecule type" value="Genomic_DNA"/>
</dbReference>
<name>D6APH6_STRFL</name>
<reference evidence="2" key="2">
    <citation type="submission" date="2008-12" db="EMBL/GenBank/DDBJ databases">
        <title>Annotation of Streptomyces roseosporus strain NRRL 15998.</title>
        <authorList>
            <consortium name="The Broad Institute Genome Sequencing Platform"/>
            <consortium name="Broad Institute Microbial Sequencing Center"/>
            <person name="Fischbach M."/>
            <person name="Ward D."/>
            <person name="Young S."/>
            <person name="Kodira C.D."/>
            <person name="Zeng Q."/>
            <person name="Koehrsen M."/>
            <person name="Godfrey P."/>
            <person name="Alvarado L."/>
            <person name="Berlin A.M."/>
            <person name="Borenstein D."/>
            <person name="Chen Z."/>
            <person name="Engels R."/>
            <person name="Freedman E."/>
            <person name="Gellesch M."/>
            <person name="Goldberg J."/>
            <person name="Griggs A."/>
            <person name="Gujja S."/>
            <person name="Heiman D.I."/>
            <person name="Hepburn T.A."/>
            <person name="Howarth C."/>
            <person name="Jen D."/>
            <person name="Larson L."/>
            <person name="Lewis B."/>
            <person name="Mehta T."/>
            <person name="Park D."/>
            <person name="Pearson M."/>
            <person name="Roberts A."/>
            <person name="Saif S."/>
            <person name="Shea T.D."/>
            <person name="Shenoy N."/>
            <person name="Sisk P."/>
            <person name="Stolte C."/>
            <person name="Sykes S.N."/>
            <person name="Walk T."/>
            <person name="White J."/>
            <person name="Yandava C."/>
            <person name="Straight P."/>
            <person name="Clardy J."/>
            <person name="Hung D."/>
            <person name="Kolter R."/>
            <person name="Mekalanos J."/>
            <person name="Walker S."/>
            <person name="Walsh C.T."/>
            <person name="Wieland B.L.C."/>
            <person name="Ilzarbe M."/>
            <person name="Galagan J."/>
            <person name="Nusbaum C."/>
            <person name="Birren B."/>
        </authorList>
    </citation>
    <scope>NUCLEOTIDE SEQUENCE [LARGE SCALE GENOMIC DNA]</scope>
    <source>
        <strain evidence="2">NRRL 15998</strain>
    </source>
</reference>
<dbReference type="AlphaFoldDB" id="D6APH6"/>
<accession>D6APH6</accession>
<reference evidence="2" key="1">
    <citation type="submission" date="2008-10" db="EMBL/GenBank/DDBJ databases">
        <authorList>
            <person name="Molnar K."/>
        </authorList>
    </citation>
    <scope>NUCLEOTIDE SEQUENCE [LARGE SCALE GENOMIC DNA]</scope>
    <source>
        <strain evidence="2">NRRL 15998</strain>
    </source>
</reference>
<protein>
    <submittedName>
        <fullName evidence="1">Reductase</fullName>
    </submittedName>
</protein>
<evidence type="ECO:0000313" key="1">
    <source>
        <dbReference type="EMBL" id="EFE75672.2"/>
    </source>
</evidence>
<sequence length="322" mass="34533">MPRSTLPPSTGAEKTDRVRERGHGMDVCVIGGSRHFGRRLIGELRDAGAAVTVVNRGSTPAPHGVTRLLADRDDEVALRTALGARRFDVVIDQVCYSPLQAAVAARVFAGRTRRYVLTSTVEVYAELARPGGPAVPEEAVDPAGHPFDLELPWADERFLADHYGEGKRQAEAFLAREAPFDVTAVRTAHVLGGADFTGRLAHYVERIERGLPVAVHPAPQPASFVHEPEIARFLAWAAAADFTGPVNAASHGALTVRELCEAIGGALGKEPRLTEGPDAVPSPFSFDRCYAMDTGRASGLGFGFSAVGDWLPQVIKETRGQR</sequence>
<dbReference type="InterPro" id="IPR036291">
    <property type="entry name" value="NAD(P)-bd_dom_sf"/>
</dbReference>
<dbReference type="Gene3D" id="3.40.50.720">
    <property type="entry name" value="NAD(P)-binding Rossmann-like Domain"/>
    <property type="match status" value="1"/>
</dbReference>
<gene>
    <name evidence="1" type="ORF">SSGG_03039</name>
</gene>